<keyword evidence="1" id="KW-1133">Transmembrane helix</keyword>
<reference evidence="3" key="1">
    <citation type="journal article" date="2019" name="Int. J. Syst. Evol. Microbiol.">
        <title>The Global Catalogue of Microorganisms (GCM) 10K type strain sequencing project: providing services to taxonomists for standard genome sequencing and annotation.</title>
        <authorList>
            <consortium name="The Broad Institute Genomics Platform"/>
            <consortium name="The Broad Institute Genome Sequencing Center for Infectious Disease"/>
            <person name="Wu L."/>
            <person name="Ma J."/>
        </authorList>
    </citation>
    <scope>NUCLEOTIDE SEQUENCE [LARGE SCALE GENOMIC DNA]</scope>
    <source>
        <strain evidence="3">JCM 19212</strain>
    </source>
</reference>
<name>A0ABP9LSN5_9GAMM</name>
<accession>A0ABP9LSN5</accession>
<feature type="transmembrane region" description="Helical" evidence="1">
    <location>
        <begin position="191"/>
        <end position="213"/>
    </location>
</feature>
<protein>
    <submittedName>
        <fullName evidence="2">Uncharacterized protein</fullName>
    </submittedName>
</protein>
<gene>
    <name evidence="2" type="ORF">GCM10025759_33620</name>
</gene>
<comment type="caution">
    <text evidence="2">The sequence shown here is derived from an EMBL/GenBank/DDBJ whole genome shotgun (WGS) entry which is preliminary data.</text>
</comment>
<evidence type="ECO:0000313" key="2">
    <source>
        <dbReference type="EMBL" id="GAA5082289.1"/>
    </source>
</evidence>
<evidence type="ECO:0000313" key="3">
    <source>
        <dbReference type="Proteomes" id="UP001501083"/>
    </source>
</evidence>
<keyword evidence="3" id="KW-1185">Reference proteome</keyword>
<organism evidence="2 3">
    <name type="scientific">Lysobacter panacisoli</name>
    <dbReference type="NCBI Taxonomy" id="1255263"/>
    <lineage>
        <taxon>Bacteria</taxon>
        <taxon>Pseudomonadati</taxon>
        <taxon>Pseudomonadota</taxon>
        <taxon>Gammaproteobacteria</taxon>
        <taxon>Lysobacterales</taxon>
        <taxon>Lysobacteraceae</taxon>
        <taxon>Lysobacter</taxon>
    </lineage>
</organism>
<sequence length="233" mass="25833">MTRWMRISWAILAVLAAVVAFGAIAQHIASRSVEAPLRLTPGASATLLLDRPVRDRVRLSLDFARPTRAAQRPELGDFSARKTNNELRFANPGERILLRVEEPGGTSVYEVLPAGGYSRDSISRNAVRFIDDGDDHRFAWPPVLSPRSIPVGRSTLKVTVIETGSAIAGENVILQAEPPLGFKRVAEGYDWLVWFWLWPVYAVVLGIAGLVLLRKTFRRSRTRTLILTIATHG</sequence>
<proteinExistence type="predicted"/>
<dbReference type="Proteomes" id="UP001501083">
    <property type="component" value="Unassembled WGS sequence"/>
</dbReference>
<keyword evidence="1" id="KW-0472">Membrane</keyword>
<keyword evidence="1" id="KW-0812">Transmembrane</keyword>
<dbReference type="EMBL" id="BAABKY010000006">
    <property type="protein sequence ID" value="GAA5082289.1"/>
    <property type="molecule type" value="Genomic_DNA"/>
</dbReference>
<evidence type="ECO:0000256" key="1">
    <source>
        <dbReference type="SAM" id="Phobius"/>
    </source>
</evidence>